<keyword evidence="9" id="KW-1185">Reference proteome</keyword>
<dbReference type="Pfam" id="PF24827">
    <property type="entry name" value="AstE_AspA_cat"/>
    <property type="match status" value="1"/>
</dbReference>
<dbReference type="SUPFAM" id="SSF53187">
    <property type="entry name" value="Zn-dependent exopeptidases"/>
    <property type="match status" value="1"/>
</dbReference>
<dbReference type="InterPro" id="IPR055438">
    <property type="entry name" value="AstE_AspA_cat"/>
</dbReference>
<evidence type="ECO:0000313" key="8">
    <source>
        <dbReference type="Proteomes" id="UP000288943"/>
    </source>
</evidence>
<gene>
    <name evidence="6" type="ORF">M5X16_26155</name>
    <name evidence="7" type="ORF">PC41400_11245</name>
</gene>
<protein>
    <submittedName>
        <fullName evidence="7">Deacylase</fullName>
    </submittedName>
    <submittedName>
        <fullName evidence="6">Succinylglutamate desuccinylase/aspartoacylase family protein</fullName>
    </submittedName>
</protein>
<dbReference type="Proteomes" id="UP001527202">
    <property type="component" value="Unassembled WGS sequence"/>
</dbReference>
<evidence type="ECO:0000313" key="9">
    <source>
        <dbReference type="Proteomes" id="UP001527202"/>
    </source>
</evidence>
<evidence type="ECO:0000313" key="6">
    <source>
        <dbReference type="EMBL" id="MCY9599248.1"/>
    </source>
</evidence>
<dbReference type="GO" id="GO:0016788">
    <property type="term" value="F:hydrolase activity, acting on ester bonds"/>
    <property type="evidence" value="ECO:0007669"/>
    <property type="project" value="InterPro"/>
</dbReference>
<dbReference type="GO" id="GO:0046872">
    <property type="term" value="F:metal ion binding"/>
    <property type="evidence" value="ECO:0007669"/>
    <property type="project" value="UniProtKB-KW"/>
</dbReference>
<evidence type="ECO:0000256" key="4">
    <source>
        <dbReference type="ARBA" id="ARBA00022833"/>
    </source>
</evidence>
<sequence>MQITKHQLAKGTKFETPYYIIKGNTAGKTVMITAGVHGDETANVLAAKKLVDLLQKNVHHIDKGTLIIVPIVNQIAYKRRFRGIPDLNRTFPCKPNVAARHPLASELFRLAKQFQPEWYIDLHEARGFSKIDPSVLGQTLLTNPRSEAIPLVKRIVNHLNRSIAQKSRQFSIRIRHLPGSGRTAAYRLLKSNSITVETSTSMPKAIRVEYQMKILRYLLNETGLIKDERTSATA</sequence>
<evidence type="ECO:0000256" key="1">
    <source>
        <dbReference type="ARBA" id="ARBA00001947"/>
    </source>
</evidence>
<keyword evidence="3" id="KW-0378">Hydrolase</keyword>
<evidence type="ECO:0000259" key="5">
    <source>
        <dbReference type="Pfam" id="PF24827"/>
    </source>
</evidence>
<dbReference type="GeneID" id="95375382"/>
<keyword evidence="2" id="KW-0479">Metal-binding</keyword>
<dbReference type="PANTHER" id="PTHR37326:SF1">
    <property type="entry name" value="BLL3975 PROTEIN"/>
    <property type="match status" value="1"/>
</dbReference>
<dbReference type="InterPro" id="IPR053138">
    <property type="entry name" value="N-alpha-Ac-DABA_deacetylase"/>
</dbReference>
<dbReference type="EMBL" id="CP026520">
    <property type="protein sequence ID" value="QAV18208.1"/>
    <property type="molecule type" value="Genomic_DNA"/>
</dbReference>
<dbReference type="KEGG" id="pchi:PC41400_11245"/>
<dbReference type="Proteomes" id="UP000288943">
    <property type="component" value="Chromosome"/>
</dbReference>
<reference evidence="6 9" key="2">
    <citation type="submission" date="2022-05" db="EMBL/GenBank/DDBJ databases">
        <title>Genome Sequencing of Bee-Associated Microbes.</title>
        <authorList>
            <person name="Dunlap C."/>
        </authorList>
    </citation>
    <scope>NUCLEOTIDE SEQUENCE [LARGE SCALE GENOMIC DNA]</scope>
    <source>
        <strain evidence="6 9">NRRL B-23120</strain>
    </source>
</reference>
<reference evidence="7 8" key="1">
    <citation type="submission" date="2018-01" db="EMBL/GenBank/DDBJ databases">
        <title>The whole genome sequencing and assembly of Paenibacillus chitinolyticus KCCM 41400 strain.</title>
        <authorList>
            <person name="Kim J.-Y."/>
            <person name="Park M.-K."/>
            <person name="Lee Y.-J."/>
            <person name="Yi H."/>
            <person name="Bahn Y.-S."/>
            <person name="Kim J.F."/>
            <person name="Lee D.-W."/>
        </authorList>
    </citation>
    <scope>NUCLEOTIDE SEQUENCE [LARGE SCALE GENOMIC DNA]</scope>
    <source>
        <strain evidence="7 8">KCCM 41400</strain>
    </source>
</reference>
<dbReference type="Gene3D" id="3.40.630.10">
    <property type="entry name" value="Zn peptidases"/>
    <property type="match status" value="1"/>
</dbReference>
<feature type="domain" description="Succinylglutamate desuccinylase/Aspartoacylase catalytic" evidence="5">
    <location>
        <begin position="26"/>
        <end position="135"/>
    </location>
</feature>
<name>A0A410WUY0_9BACL</name>
<dbReference type="EMBL" id="JAMDMJ010000040">
    <property type="protein sequence ID" value="MCY9599248.1"/>
    <property type="molecule type" value="Genomic_DNA"/>
</dbReference>
<dbReference type="PANTHER" id="PTHR37326">
    <property type="entry name" value="BLL3975 PROTEIN"/>
    <property type="match status" value="1"/>
</dbReference>
<evidence type="ECO:0000313" key="7">
    <source>
        <dbReference type="EMBL" id="QAV18208.1"/>
    </source>
</evidence>
<dbReference type="OrthoDB" id="2647974at2"/>
<organism evidence="7 8">
    <name type="scientific">Paenibacillus chitinolyticus</name>
    <dbReference type="NCBI Taxonomy" id="79263"/>
    <lineage>
        <taxon>Bacteria</taxon>
        <taxon>Bacillati</taxon>
        <taxon>Bacillota</taxon>
        <taxon>Bacilli</taxon>
        <taxon>Bacillales</taxon>
        <taxon>Paenibacillaceae</taxon>
        <taxon>Paenibacillus</taxon>
    </lineage>
</organism>
<comment type="cofactor">
    <cofactor evidence="1">
        <name>Zn(2+)</name>
        <dbReference type="ChEBI" id="CHEBI:29105"/>
    </cofactor>
</comment>
<accession>A0A410WUY0</accession>
<keyword evidence="4" id="KW-0862">Zinc</keyword>
<dbReference type="RefSeq" id="WP_042228614.1">
    <property type="nucleotide sequence ID" value="NZ_CP026520.1"/>
</dbReference>
<evidence type="ECO:0000256" key="2">
    <source>
        <dbReference type="ARBA" id="ARBA00022723"/>
    </source>
</evidence>
<evidence type="ECO:0000256" key="3">
    <source>
        <dbReference type="ARBA" id="ARBA00022801"/>
    </source>
</evidence>
<dbReference type="AlphaFoldDB" id="A0A410WUY0"/>
<proteinExistence type="predicted"/>